<evidence type="ECO:0000256" key="1">
    <source>
        <dbReference type="ARBA" id="ARBA00022723"/>
    </source>
</evidence>
<accession>A0ABD3HPP2</accession>
<feature type="region of interest" description="Disordered" evidence="5">
    <location>
        <begin position="146"/>
        <end position="175"/>
    </location>
</feature>
<dbReference type="PROSITE" id="PS50145">
    <property type="entry name" value="ZF_TRAF"/>
    <property type="match status" value="1"/>
</dbReference>
<protein>
    <recommendedName>
        <fullName evidence="7">TRAF-type domain-containing protein</fullName>
    </recommendedName>
</protein>
<feature type="domain" description="TRAF-type" evidence="7">
    <location>
        <begin position="62"/>
        <end position="95"/>
    </location>
</feature>
<organism evidence="8 9">
    <name type="scientific">Riccia sorocarpa</name>
    <dbReference type="NCBI Taxonomy" id="122646"/>
    <lineage>
        <taxon>Eukaryota</taxon>
        <taxon>Viridiplantae</taxon>
        <taxon>Streptophyta</taxon>
        <taxon>Embryophyta</taxon>
        <taxon>Marchantiophyta</taxon>
        <taxon>Marchantiopsida</taxon>
        <taxon>Marchantiidae</taxon>
        <taxon>Marchantiales</taxon>
        <taxon>Ricciaceae</taxon>
        <taxon>Riccia</taxon>
    </lineage>
</organism>
<dbReference type="EMBL" id="JBJQOH010000003">
    <property type="protein sequence ID" value="KAL3693368.1"/>
    <property type="molecule type" value="Genomic_DNA"/>
</dbReference>
<keyword evidence="6" id="KW-1133">Transmembrane helix</keyword>
<evidence type="ECO:0000313" key="9">
    <source>
        <dbReference type="Proteomes" id="UP001633002"/>
    </source>
</evidence>
<evidence type="ECO:0000256" key="5">
    <source>
        <dbReference type="SAM" id="MobiDB-lite"/>
    </source>
</evidence>
<evidence type="ECO:0000256" key="3">
    <source>
        <dbReference type="ARBA" id="ARBA00022833"/>
    </source>
</evidence>
<keyword evidence="2 4" id="KW-0863">Zinc-finger</keyword>
<dbReference type="AlphaFoldDB" id="A0ABD3HPP2"/>
<feature type="zinc finger region" description="TRAF-type" evidence="4">
    <location>
        <begin position="62"/>
        <end position="95"/>
    </location>
</feature>
<dbReference type="GO" id="GO:0008270">
    <property type="term" value="F:zinc ion binding"/>
    <property type="evidence" value="ECO:0007669"/>
    <property type="project" value="UniProtKB-KW"/>
</dbReference>
<keyword evidence="3 4" id="KW-0862">Zinc</keyword>
<evidence type="ECO:0000313" key="8">
    <source>
        <dbReference type="EMBL" id="KAL3693368.1"/>
    </source>
</evidence>
<keyword evidence="6" id="KW-0472">Membrane</keyword>
<dbReference type="InterPro" id="IPR051986">
    <property type="entry name" value="Innate_Immune_Apopt_Reg"/>
</dbReference>
<dbReference type="Proteomes" id="UP001633002">
    <property type="component" value="Unassembled WGS sequence"/>
</dbReference>
<dbReference type="PANTHER" id="PTHR16295:SF10">
    <property type="entry name" value="EXPRESSED PROTEIN"/>
    <property type="match status" value="1"/>
</dbReference>
<feature type="transmembrane region" description="Helical" evidence="6">
    <location>
        <begin position="183"/>
        <end position="206"/>
    </location>
</feature>
<proteinExistence type="predicted"/>
<keyword evidence="9" id="KW-1185">Reference proteome</keyword>
<evidence type="ECO:0000256" key="6">
    <source>
        <dbReference type="SAM" id="Phobius"/>
    </source>
</evidence>
<dbReference type="Gene3D" id="3.30.40.10">
    <property type="entry name" value="Zinc/RING finger domain, C3HC4 (zinc finger)"/>
    <property type="match status" value="2"/>
</dbReference>
<keyword evidence="6" id="KW-0812">Transmembrane</keyword>
<name>A0ABD3HPP2_9MARC</name>
<dbReference type="InterPro" id="IPR001293">
    <property type="entry name" value="Znf_TRAF"/>
</dbReference>
<sequence length="232" mass="26168">MAAVNGSGFSTNFCAHCEREIPIANYDLHSAHCKRNLERCRECQEMVPRMRAEEHYNEFHAPAVCQLCGTKVNREHLTIHEQEKCPRRMVECEYCDFPVEAAHLPAHSDVCGSRTEMCIPCGKYVRLREKYVHDVQFHGESDDTGITREFNVPRGSGSSASDVSHRPLPHSRGPPPVASRHRLIFTFAITGVAILIELLPTLAPILHGCSTSSRAWKHPTVFDAVAYCWWGK</sequence>
<dbReference type="PANTHER" id="PTHR16295">
    <property type="entry name" value="TRAF-TYPE ZINC FINGER PROTEIN-RELATED"/>
    <property type="match status" value="1"/>
</dbReference>
<comment type="caution">
    <text evidence="8">The sequence shown here is derived from an EMBL/GenBank/DDBJ whole genome shotgun (WGS) entry which is preliminary data.</text>
</comment>
<evidence type="ECO:0000259" key="7">
    <source>
        <dbReference type="PROSITE" id="PS50145"/>
    </source>
</evidence>
<keyword evidence="1 4" id="KW-0479">Metal-binding</keyword>
<evidence type="ECO:0000256" key="4">
    <source>
        <dbReference type="PROSITE-ProRule" id="PRU00207"/>
    </source>
</evidence>
<dbReference type="InterPro" id="IPR013083">
    <property type="entry name" value="Znf_RING/FYVE/PHD"/>
</dbReference>
<gene>
    <name evidence="8" type="ORF">R1sor_007019</name>
</gene>
<reference evidence="8 9" key="1">
    <citation type="submission" date="2024-09" db="EMBL/GenBank/DDBJ databases">
        <title>Chromosome-scale assembly of Riccia sorocarpa.</title>
        <authorList>
            <person name="Paukszto L."/>
        </authorList>
    </citation>
    <scope>NUCLEOTIDE SEQUENCE [LARGE SCALE GENOMIC DNA]</scope>
    <source>
        <strain evidence="8">LP-2024</strain>
        <tissue evidence="8">Aerial parts of the thallus</tissue>
    </source>
</reference>
<evidence type="ECO:0000256" key="2">
    <source>
        <dbReference type="ARBA" id="ARBA00022771"/>
    </source>
</evidence>